<keyword evidence="1" id="KW-0472">Membrane</keyword>
<dbReference type="KEGG" id="aar:Acear_0382"/>
<dbReference type="OrthoDB" id="1696956at2"/>
<dbReference type="Proteomes" id="UP000001661">
    <property type="component" value="Chromosome"/>
</dbReference>
<sequence length="154" mass="17927">MKKHIKSKLTNLVVWFEAILSIFILIAILIGFIDLIKYFRIIFSLAPQNSYKYFQNFLSYILLLVIGLEMIIMLIRHTPGSVIEVLIFGIARKLLIHSDNMIDIVLGIVALAGLFGIKKYLFENKEGNFIKPENEFIMKEENEFIMKEKINKEN</sequence>
<reference evidence="2 3" key="1">
    <citation type="journal article" date="2010" name="Stand. Genomic Sci.">
        <title>Complete genome sequence of Acetohalobium arabaticum type strain (Z-7288).</title>
        <authorList>
            <person name="Sikorski J."/>
            <person name="Lapidus A."/>
            <person name="Chertkov O."/>
            <person name="Lucas S."/>
            <person name="Copeland A."/>
            <person name="Glavina Del Rio T."/>
            <person name="Nolan M."/>
            <person name="Tice H."/>
            <person name="Cheng J.F."/>
            <person name="Han C."/>
            <person name="Brambilla E."/>
            <person name="Pitluck S."/>
            <person name="Liolios K."/>
            <person name="Ivanova N."/>
            <person name="Mavromatis K."/>
            <person name="Mikhailova N."/>
            <person name="Pati A."/>
            <person name="Bruce D."/>
            <person name="Detter C."/>
            <person name="Tapia R."/>
            <person name="Goodwin L."/>
            <person name="Chen A."/>
            <person name="Palaniappan K."/>
            <person name="Land M."/>
            <person name="Hauser L."/>
            <person name="Chang Y.J."/>
            <person name="Jeffries C.D."/>
            <person name="Rohde M."/>
            <person name="Goker M."/>
            <person name="Spring S."/>
            <person name="Woyke T."/>
            <person name="Bristow J."/>
            <person name="Eisen J.A."/>
            <person name="Markowitz V."/>
            <person name="Hugenholtz P."/>
            <person name="Kyrpides N.C."/>
            <person name="Klenk H.P."/>
        </authorList>
    </citation>
    <scope>NUCLEOTIDE SEQUENCE [LARGE SCALE GENOMIC DNA]</scope>
    <source>
        <strain evidence="3">ATCC 49924 / DSM 5501 / Z-7288</strain>
    </source>
</reference>
<dbReference type="EMBL" id="CP002105">
    <property type="protein sequence ID" value="ADL11929.1"/>
    <property type="molecule type" value="Genomic_DNA"/>
</dbReference>
<evidence type="ECO:0000313" key="2">
    <source>
        <dbReference type="EMBL" id="ADL11929.1"/>
    </source>
</evidence>
<feature type="transmembrane region" description="Helical" evidence="1">
    <location>
        <begin position="57"/>
        <end position="75"/>
    </location>
</feature>
<feature type="transmembrane region" description="Helical" evidence="1">
    <location>
        <begin position="12"/>
        <end position="36"/>
    </location>
</feature>
<keyword evidence="1" id="KW-1133">Transmembrane helix</keyword>
<proteinExistence type="predicted"/>
<keyword evidence="3" id="KW-1185">Reference proteome</keyword>
<protein>
    <recommendedName>
        <fullName evidence="4">Transporter</fullName>
    </recommendedName>
</protein>
<name>D9QUD6_ACEAZ</name>
<dbReference type="AlphaFoldDB" id="D9QUD6"/>
<feature type="transmembrane region" description="Helical" evidence="1">
    <location>
        <begin position="95"/>
        <end position="117"/>
    </location>
</feature>
<gene>
    <name evidence="2" type="ordered locus">Acear_0382</name>
</gene>
<organism evidence="2 3">
    <name type="scientific">Acetohalobium arabaticum (strain ATCC 49924 / DSM 5501 / Z-7288)</name>
    <dbReference type="NCBI Taxonomy" id="574087"/>
    <lineage>
        <taxon>Bacteria</taxon>
        <taxon>Bacillati</taxon>
        <taxon>Bacillota</taxon>
        <taxon>Clostridia</taxon>
        <taxon>Halanaerobiales</taxon>
        <taxon>Halobacteroidaceae</taxon>
        <taxon>Acetohalobium</taxon>
    </lineage>
</organism>
<dbReference type="STRING" id="574087.Acear_0382"/>
<accession>D9QUD6</accession>
<evidence type="ECO:0008006" key="4">
    <source>
        <dbReference type="Google" id="ProtNLM"/>
    </source>
</evidence>
<evidence type="ECO:0000256" key="1">
    <source>
        <dbReference type="SAM" id="Phobius"/>
    </source>
</evidence>
<evidence type="ECO:0000313" key="3">
    <source>
        <dbReference type="Proteomes" id="UP000001661"/>
    </source>
</evidence>
<dbReference type="HOGENOM" id="CLU_129179_0_1_9"/>
<dbReference type="RefSeq" id="WP_013277375.1">
    <property type="nucleotide sequence ID" value="NC_014378.1"/>
</dbReference>
<dbReference type="eggNOG" id="ENOG5033080">
    <property type="taxonomic scope" value="Bacteria"/>
</dbReference>
<keyword evidence="1" id="KW-0812">Transmembrane</keyword>